<keyword evidence="4" id="KW-1185">Reference proteome</keyword>
<dbReference type="Pfam" id="PF21936">
    <property type="entry name" value="Pcf11_C"/>
    <property type="match status" value="1"/>
</dbReference>
<dbReference type="AlphaFoldDB" id="G0W8P6"/>
<dbReference type="GO" id="GO:0003729">
    <property type="term" value="F:mRNA binding"/>
    <property type="evidence" value="ECO:0007669"/>
    <property type="project" value="EnsemblFungi"/>
</dbReference>
<sequence length="647" mass="72651">MDKDTEIIVKDFNSILEELTFNSRPIITTLTKIAEENISCAQYFVDAIESRIEKCIPKQKLYAFYVLDSVCKNTGSPYTIYFSRNLFSLYKKTYLLVDNVTRTKMITLFKLWLTPNESIGGSAPLFEKNALDKIENFLIKASSLHKKNFESMLPTPTVPLLLREIDKLTAITNERLKDQPDDQKLQTKLLVLAQLKQELQKGKLTVEALKQVQLQLRQVFAQDQQVLQERSRQQQQGSTPQPNLSLPPGSTATSTNTTNSPTPNLLSMTGSNDPNNNNADSNSLPVPIPSESGLTSSLFGNISKIVAPKSFTDLQNTNKIARLEELYKSLNHVGLIFTPPKNSIVTLYDKLSEQNNKNGLNNELDGSSHNNNLPSIPLLQNVLNDCKAFFASSNVNILNTPTLQFNQSNITNENNQIVKNNLVHLLYRAKPNKCSTCGKRFGNSNEEKRSQSYHLDWHFRINKRIKGTTATSNTTGGATTTSTAKNIQSRNWYLHDTQWVKFNDDEIVSLKSSSNKQQDKFQKTTANIDIHSQANIPGENNGNTQLSNMVNLLNSNSTNNNGSSNAPYAFSSMGVSLGETDLEKKFVIVPESTQDMTFQCSICKESVNAIYDDDLGEWVWRNTMEVAGKKYHATCYYETMKNNNNAQ</sequence>
<proteinExistence type="predicted"/>
<dbReference type="GO" id="GO:0000993">
    <property type="term" value="F:RNA polymerase II complex binding"/>
    <property type="evidence" value="ECO:0007669"/>
    <property type="project" value="EnsemblFungi"/>
</dbReference>
<gene>
    <name evidence="3" type="primary">NDAI0C04980</name>
    <name evidence="3" type="ordered locus">NDAI_0C04980</name>
</gene>
<dbReference type="FunFam" id="1.25.40.90:FF:000016">
    <property type="entry name" value="mRNA cleavage factor complex component Pcf11"/>
    <property type="match status" value="1"/>
</dbReference>
<evidence type="ECO:0000313" key="3">
    <source>
        <dbReference type="EMBL" id="CCD24157.1"/>
    </source>
</evidence>
<dbReference type="GO" id="GO:0005829">
    <property type="term" value="C:cytosol"/>
    <property type="evidence" value="ECO:0007669"/>
    <property type="project" value="EnsemblFungi"/>
</dbReference>
<dbReference type="GO" id="GO:0031124">
    <property type="term" value="P:mRNA 3'-end processing"/>
    <property type="evidence" value="ECO:0007669"/>
    <property type="project" value="EnsemblFungi"/>
</dbReference>
<reference evidence="3 4" key="1">
    <citation type="journal article" date="2011" name="Proc. Natl. Acad. Sci. U.S.A.">
        <title>Evolutionary erosion of yeast sex chromosomes by mating-type switching accidents.</title>
        <authorList>
            <person name="Gordon J.L."/>
            <person name="Armisen D."/>
            <person name="Proux-Wera E."/>
            <person name="Oheigeartaigh S.S."/>
            <person name="Byrne K.P."/>
            <person name="Wolfe K.H."/>
        </authorList>
    </citation>
    <scope>NUCLEOTIDE SEQUENCE [LARGE SCALE GENOMIC DNA]</scope>
    <source>
        <strain evidence="4">ATCC 10597 / BCRC 20456 / CBS 421 / NBRC 0211 / NRRL Y-12639</strain>
    </source>
</reference>
<dbReference type="Gene3D" id="1.25.40.90">
    <property type="match status" value="1"/>
</dbReference>
<dbReference type="KEGG" id="ndi:NDAI_0C04980"/>
<dbReference type="Proteomes" id="UP000000689">
    <property type="component" value="Chromosome 3"/>
</dbReference>
<feature type="compositionally biased region" description="Low complexity" evidence="1">
    <location>
        <begin position="227"/>
        <end position="236"/>
    </location>
</feature>
<dbReference type="HOGENOM" id="CLU_015606_0_0_1"/>
<dbReference type="OrthoDB" id="2129491at2759"/>
<dbReference type="InterPro" id="IPR008942">
    <property type="entry name" value="ENTH_VHS"/>
</dbReference>
<dbReference type="GeneID" id="11496291"/>
<dbReference type="GO" id="GO:0005849">
    <property type="term" value="C:mRNA cleavage factor complex"/>
    <property type="evidence" value="ECO:0007669"/>
    <property type="project" value="EnsemblFungi"/>
</dbReference>
<dbReference type="GO" id="GO:0030846">
    <property type="term" value="P:termination of RNA polymerase II transcription, poly(A)-coupled"/>
    <property type="evidence" value="ECO:0007669"/>
    <property type="project" value="EnsemblFungi"/>
</dbReference>
<dbReference type="EMBL" id="HE580269">
    <property type="protein sequence ID" value="CCD24157.1"/>
    <property type="molecule type" value="Genomic_DNA"/>
</dbReference>
<evidence type="ECO:0000256" key="1">
    <source>
        <dbReference type="SAM" id="MobiDB-lite"/>
    </source>
</evidence>
<dbReference type="OMA" id="ARSDFAN"/>
<dbReference type="PANTHER" id="PTHR15921">
    <property type="entry name" value="PRE-MRNA CLEAVAGE COMPLEX II"/>
    <property type="match status" value="1"/>
</dbReference>
<dbReference type="SMART" id="SM00582">
    <property type="entry name" value="RPR"/>
    <property type="match status" value="1"/>
</dbReference>
<dbReference type="InterPro" id="IPR021605">
    <property type="entry name" value="Pcf11_Clp1-ID"/>
</dbReference>
<dbReference type="RefSeq" id="XP_003669400.1">
    <property type="nucleotide sequence ID" value="XM_003669352.1"/>
</dbReference>
<dbReference type="GO" id="GO:0030847">
    <property type="term" value="P:termination of RNA polymerase II transcription, exosome-dependent"/>
    <property type="evidence" value="ECO:0007669"/>
    <property type="project" value="EnsemblFungi"/>
</dbReference>
<dbReference type="InterPro" id="IPR045154">
    <property type="entry name" value="PCF11-like"/>
</dbReference>
<organism evidence="3 4">
    <name type="scientific">Naumovozyma dairenensis (strain ATCC 10597 / BCRC 20456 / CBS 421 / NBRC 0211 / NRRL Y-12639)</name>
    <name type="common">Saccharomyces dairenensis</name>
    <dbReference type="NCBI Taxonomy" id="1071378"/>
    <lineage>
        <taxon>Eukaryota</taxon>
        <taxon>Fungi</taxon>
        <taxon>Dikarya</taxon>
        <taxon>Ascomycota</taxon>
        <taxon>Saccharomycotina</taxon>
        <taxon>Saccharomycetes</taxon>
        <taxon>Saccharomycetales</taxon>
        <taxon>Saccharomycetaceae</taxon>
        <taxon>Naumovozyma</taxon>
    </lineage>
</organism>
<accession>G0W8P6</accession>
<dbReference type="PANTHER" id="PTHR15921:SF3">
    <property type="entry name" value="PRE-MRNA CLEAVAGE COMPLEX 2 PROTEIN PCF11"/>
    <property type="match status" value="1"/>
</dbReference>
<dbReference type="CDD" id="cd16982">
    <property type="entry name" value="CID_Pcf11"/>
    <property type="match status" value="1"/>
</dbReference>
<evidence type="ECO:0000259" key="2">
    <source>
        <dbReference type="PROSITE" id="PS51391"/>
    </source>
</evidence>
<dbReference type="InterPro" id="IPR054127">
    <property type="entry name" value="Pcf11_C"/>
</dbReference>
<feature type="compositionally biased region" description="Low complexity" evidence="1">
    <location>
        <begin position="271"/>
        <end position="283"/>
    </location>
</feature>
<feature type="domain" description="CID" evidence="2">
    <location>
        <begin position="4"/>
        <end position="142"/>
    </location>
</feature>
<protein>
    <recommendedName>
        <fullName evidence="2">CID domain-containing protein</fullName>
    </recommendedName>
</protein>
<feature type="region of interest" description="Disordered" evidence="1">
    <location>
        <begin position="227"/>
        <end position="288"/>
    </location>
</feature>
<dbReference type="eggNOG" id="KOG2071">
    <property type="taxonomic scope" value="Eukaryota"/>
</dbReference>
<evidence type="ECO:0000313" key="4">
    <source>
        <dbReference type="Proteomes" id="UP000000689"/>
    </source>
</evidence>
<feature type="compositionally biased region" description="Low complexity" evidence="1">
    <location>
        <begin position="247"/>
        <end position="264"/>
    </location>
</feature>
<dbReference type="PROSITE" id="PS51391">
    <property type="entry name" value="CID"/>
    <property type="match status" value="1"/>
</dbReference>
<dbReference type="Pfam" id="PF04818">
    <property type="entry name" value="CID"/>
    <property type="match status" value="1"/>
</dbReference>
<name>G0W8P6_NAUDC</name>
<dbReference type="InterPro" id="IPR054128">
    <property type="entry name" value="Pfc11_Rna14/15-ID"/>
</dbReference>
<dbReference type="STRING" id="1071378.G0W8P6"/>
<dbReference type="Pfam" id="PF11526">
    <property type="entry name" value="Pfc11_Clp1_ID"/>
    <property type="match status" value="1"/>
</dbReference>
<dbReference type="InterPro" id="IPR047415">
    <property type="entry name" value="Pcf11_CID"/>
</dbReference>
<dbReference type="Pfam" id="PF21940">
    <property type="entry name" value="Pfc11_Rna14-15-ID"/>
    <property type="match status" value="1"/>
</dbReference>
<dbReference type="SUPFAM" id="SSF48464">
    <property type="entry name" value="ENTH/VHS domain"/>
    <property type="match status" value="1"/>
</dbReference>
<dbReference type="InterPro" id="IPR006569">
    <property type="entry name" value="CID_dom"/>
</dbReference>